<dbReference type="PATRIC" id="fig|1348973.3.peg.3660"/>
<feature type="transmembrane region" description="Helical" evidence="1">
    <location>
        <begin position="23"/>
        <end position="41"/>
    </location>
</feature>
<feature type="transmembrane region" description="Helical" evidence="1">
    <location>
        <begin position="293"/>
        <end position="313"/>
    </location>
</feature>
<feature type="transmembrane region" description="Helical" evidence="1">
    <location>
        <begin position="214"/>
        <end position="239"/>
    </location>
</feature>
<keyword evidence="1" id="KW-1133">Transmembrane helix</keyword>
<feature type="transmembrane region" description="Helical" evidence="1">
    <location>
        <begin position="104"/>
        <end position="123"/>
    </location>
</feature>
<name>A0A072NH49_SCHAZ</name>
<protein>
    <submittedName>
        <fullName evidence="2">ABC-2 family transporter protein</fullName>
    </submittedName>
</protein>
<feature type="transmembrane region" description="Helical" evidence="1">
    <location>
        <begin position="144"/>
        <end position="173"/>
    </location>
</feature>
<dbReference type="GO" id="GO:0140359">
    <property type="term" value="F:ABC-type transporter activity"/>
    <property type="evidence" value="ECO:0007669"/>
    <property type="project" value="InterPro"/>
</dbReference>
<organism evidence="2 3">
    <name type="scientific">Schinkia azotoformans MEV2011</name>
    <dbReference type="NCBI Taxonomy" id="1348973"/>
    <lineage>
        <taxon>Bacteria</taxon>
        <taxon>Bacillati</taxon>
        <taxon>Bacillota</taxon>
        <taxon>Bacilli</taxon>
        <taxon>Bacillales</taxon>
        <taxon>Bacillaceae</taxon>
        <taxon>Calidifontibacillus/Schinkia group</taxon>
        <taxon>Schinkia</taxon>
    </lineage>
</organism>
<accession>A0A072NH49</accession>
<evidence type="ECO:0000313" key="2">
    <source>
        <dbReference type="EMBL" id="KEF37024.1"/>
    </source>
</evidence>
<dbReference type="Pfam" id="PF12679">
    <property type="entry name" value="ABC2_membrane_2"/>
    <property type="match status" value="1"/>
</dbReference>
<dbReference type="EMBL" id="JJRY01000019">
    <property type="protein sequence ID" value="KEF37024.1"/>
    <property type="molecule type" value="Genomic_DNA"/>
</dbReference>
<gene>
    <name evidence="2" type="ORF">M670_03778</name>
</gene>
<comment type="caution">
    <text evidence="2">The sequence shown here is derived from an EMBL/GenBank/DDBJ whole genome shotgun (WGS) entry which is preliminary data.</text>
</comment>
<dbReference type="OrthoDB" id="2680264at2"/>
<feature type="transmembrane region" description="Helical" evidence="1">
    <location>
        <begin position="179"/>
        <end position="202"/>
    </location>
</feature>
<dbReference type="AlphaFoldDB" id="A0A072NH49"/>
<dbReference type="RefSeq" id="WP_035197380.1">
    <property type="nucleotide sequence ID" value="NZ_JJRY01000019.1"/>
</dbReference>
<reference evidence="2 3" key="1">
    <citation type="submission" date="2014-04" db="EMBL/GenBank/DDBJ databases">
        <title>Draft genome sequence of Bacillus azotoformans MEV2011, a (co-) denitrifying strain unable to grow in the presence of oxygen.</title>
        <authorList>
            <person name="Nielsen M."/>
            <person name="Schreiber L."/>
            <person name="Finster K."/>
            <person name="Schramm A."/>
        </authorList>
    </citation>
    <scope>NUCLEOTIDE SEQUENCE [LARGE SCALE GENOMIC DNA]</scope>
    <source>
        <strain evidence="2 3">MEV2011</strain>
    </source>
</reference>
<evidence type="ECO:0000313" key="3">
    <source>
        <dbReference type="Proteomes" id="UP000027936"/>
    </source>
</evidence>
<keyword evidence="1" id="KW-0472">Membrane</keyword>
<dbReference type="GO" id="GO:0005886">
    <property type="term" value="C:plasma membrane"/>
    <property type="evidence" value="ECO:0007669"/>
    <property type="project" value="UniProtKB-SubCell"/>
</dbReference>
<dbReference type="Proteomes" id="UP000027936">
    <property type="component" value="Unassembled WGS sequence"/>
</dbReference>
<keyword evidence="1" id="KW-0812">Transmembrane</keyword>
<evidence type="ECO:0000256" key="1">
    <source>
        <dbReference type="SAM" id="Phobius"/>
    </source>
</evidence>
<sequence length="321" mass="36234">MKYLKTLNSMTLYELRLLLRSKWLLNFMILLLLMAALFYFYGLKSLDADPSEVKYGLSSISSSIDTGSIDPSFFGLEEMPSDEPGDSNNGKAGYDRAIAMLMNLSLWVLPIICLILGTNAIVADKEDGRLALYHTYQMPFFYYLLSKFTALCISMLVALGISYGLFGMVIAFTTDGAQFNFFTTFFLLNIFLIIIFSALSVLVGSISITRMQGLSYALCVWSFLVIGYEFIIFSIIDWIPYAQKLNSMLVLVLSNPIESLRVWSITKLNADYIFGPEYLLIHKWGQDGSLTNYVILSSVLMIVISLVLANFTIKKRRERIG</sequence>
<proteinExistence type="predicted"/>